<protein>
    <submittedName>
        <fullName evidence="1">Uncharacterized protein</fullName>
    </submittedName>
</protein>
<dbReference type="EnsemblPlants" id="AVESA.00010b.r2.5DG0998310.1">
    <property type="protein sequence ID" value="AVESA.00010b.r2.5DG0998310.1.CDS"/>
    <property type="gene ID" value="AVESA.00010b.r2.5DG0998310"/>
</dbReference>
<reference evidence="1" key="2">
    <citation type="submission" date="2025-09" db="UniProtKB">
        <authorList>
            <consortium name="EnsemblPlants"/>
        </authorList>
    </citation>
    <scope>IDENTIFICATION</scope>
</reference>
<evidence type="ECO:0000313" key="1">
    <source>
        <dbReference type="EnsemblPlants" id="AVESA.00010b.r2.5DG0998310.1.CDS"/>
    </source>
</evidence>
<reference evidence="1" key="1">
    <citation type="submission" date="2021-05" db="EMBL/GenBank/DDBJ databases">
        <authorList>
            <person name="Scholz U."/>
            <person name="Mascher M."/>
            <person name="Fiebig A."/>
        </authorList>
    </citation>
    <scope>NUCLEOTIDE SEQUENCE [LARGE SCALE GENOMIC DNA]</scope>
</reference>
<evidence type="ECO:0000313" key="2">
    <source>
        <dbReference type="Proteomes" id="UP001732700"/>
    </source>
</evidence>
<accession>A0ACD5YKS0</accession>
<proteinExistence type="predicted"/>
<sequence length="711" mass="79621">MTWAATLDYGRKTKNVDIRPGPLRPANIIRNKFPTYKNSSNGIVIRLADDPEVPALKEAVAKETADLLDRRQRLSVRELAMKFEKGLSTATLLSKEVKCRQVALLERDILLKNLKSVLESLRGRVTGKTKDEIEESISMVEILAVQLSKREAELLQQKTEVTELAKSLKLASEDAKRIVEEERVNAHAEVESARSAVQRIQEALQEHEKMSETTGKQDLEELKKEVRVARRIKMLHCPSKAMDLENEIKTLRKTFTDKSADCINLLKELELHKRIKGNGIPMFDLEGLQCLGSILRIVSQSGAPMDFSNISVQWFRIHPKESNKEIISGATRLVYAPEPHDVGRYVQAEISFGGETATAKTAGLVDPDAGLVEYVETLVRKPETEFNASEDAKRIVEEERVNAHAEVESARSAVQRIQEALQEHEKMSETTGKQDLEELKKEVRVARRIKMLHCPSKAMDLENEIKTLRKTFTDKSADCINLLKELELHKRIKGNGIPMFDLEGLQCLGSILRIVSQSGAPMDFSNISVQWFRIHPKESNKEIISGATRLVYAPEPHDVGRYVQAEISFGGETATAKTAGLVDPDAGLVEYVETLVRKPETEFNVVVLQLNGDDQPKESVHVLNVGRLRMRLSKGKTVVAKEFYSSSMQLCGVRGGGEAASQAMFWRPRSDLSLALAFETARERNTAIMLARRFAIDCNIILAGPGDKTPW</sequence>
<name>A0ACD5YKS0_AVESA</name>
<keyword evidence="2" id="KW-1185">Reference proteome</keyword>
<organism evidence="1 2">
    <name type="scientific">Avena sativa</name>
    <name type="common">Oat</name>
    <dbReference type="NCBI Taxonomy" id="4498"/>
    <lineage>
        <taxon>Eukaryota</taxon>
        <taxon>Viridiplantae</taxon>
        <taxon>Streptophyta</taxon>
        <taxon>Embryophyta</taxon>
        <taxon>Tracheophyta</taxon>
        <taxon>Spermatophyta</taxon>
        <taxon>Magnoliopsida</taxon>
        <taxon>Liliopsida</taxon>
        <taxon>Poales</taxon>
        <taxon>Poaceae</taxon>
        <taxon>BOP clade</taxon>
        <taxon>Pooideae</taxon>
        <taxon>Poodae</taxon>
        <taxon>Poeae</taxon>
        <taxon>Poeae Chloroplast Group 1 (Aveneae type)</taxon>
        <taxon>Aveninae</taxon>
        <taxon>Avena</taxon>
    </lineage>
</organism>
<dbReference type="Proteomes" id="UP001732700">
    <property type="component" value="Chromosome 5D"/>
</dbReference>